<dbReference type="GO" id="GO:0005886">
    <property type="term" value="C:plasma membrane"/>
    <property type="evidence" value="ECO:0007669"/>
    <property type="project" value="TreeGrafter"/>
</dbReference>
<proteinExistence type="predicted"/>
<keyword evidence="1" id="KW-0812">Transmembrane</keyword>
<dbReference type="KEGG" id="bgt:106050679"/>
<name>A0A2C9JCP3_BIOGL</name>
<evidence type="ECO:0000313" key="4">
    <source>
        <dbReference type="Proteomes" id="UP000076420"/>
    </source>
</evidence>
<dbReference type="VEuPathDB" id="VectorBase:BGLB000701"/>
<dbReference type="PANTHER" id="PTHR31428:SF6">
    <property type="entry name" value="REPULSIVE GUIDANCE MOLECULE B HOMOLOG DRAG-1"/>
    <property type="match status" value="1"/>
</dbReference>
<evidence type="ECO:0000256" key="1">
    <source>
        <dbReference type="SAM" id="Phobius"/>
    </source>
</evidence>
<feature type="transmembrane region" description="Helical" evidence="1">
    <location>
        <begin position="46"/>
        <end position="67"/>
    </location>
</feature>
<dbReference type="GeneID" id="106050679"/>
<keyword evidence="1" id="KW-1133">Transmembrane helix</keyword>
<dbReference type="InterPro" id="IPR009496">
    <property type="entry name" value="RGM_C"/>
</dbReference>
<dbReference type="OMA" id="WHVICAC"/>
<protein>
    <submittedName>
        <fullName evidence="6">Repulsive guidance molecule A-like isoform X1</fullName>
    </submittedName>
</protein>
<dbReference type="Pfam" id="PF06534">
    <property type="entry name" value="RGM_C"/>
    <property type="match status" value="1"/>
</dbReference>
<dbReference type="AlphaFoldDB" id="A0A2C9JCP3"/>
<sequence length="474" mass="52782">MAYGTLCFPIHRRVQADPRTAEGCGLFSQPAEWKGMGPSGSSKPPSIAISSCFGYFLFFVWAFLISISVEAMQTALRDGCGTESCSIIYVDHKTGIDDHEVLCRLVRTFNNCLLQNANNCDGYLMYKALRKYADSEGDKYNCNKSDTRVEPISKGPDPVPALCDYPSHDPSFKLCVLFGDPHLKTFNEEFQTCKVKGTWPLLDNDYLTIQVTNNEVEGTLEATAISKLTVIVKGNPECTSKDFQTYLAFTNSLPGTFEDGRVVVGKYNSLELIEVDPGRHVEIHIRYIKTTVVIRQIGRYFTFSINMPEKLISQGIKSDGLDLCVRGCPQSELINYKEVLAKQKFCNILATEPAQADGTLVQPVSRPQIPRSKAEEICKSAKLVGFFFESCVFDLVTTGDQNFASAAVSAVQDAVHLQPSLANNMSNRTSLDTYDRMYGTYDCNNSSCIQSNTLPHHYFFIVLLCVLTRLLCTR</sequence>
<dbReference type="OrthoDB" id="10013795at2759"/>
<reference evidence="6" key="2">
    <citation type="submission" date="2025-04" db="UniProtKB">
        <authorList>
            <consortium name="RefSeq"/>
        </authorList>
    </citation>
    <scope>IDENTIFICATION</scope>
</reference>
<dbReference type="Proteomes" id="UP000076420">
    <property type="component" value="Unassembled WGS sequence"/>
</dbReference>
<dbReference type="Gene3D" id="3.40.1000.10">
    <property type="entry name" value="Mog1/PsbP, alpha/beta/alpha sandwich"/>
    <property type="match status" value="1"/>
</dbReference>
<keyword evidence="1" id="KW-0472">Membrane</keyword>
<reference evidence="3" key="1">
    <citation type="submission" date="2020-05" db="UniProtKB">
        <authorList>
            <consortium name="EnsemblMetazoa"/>
        </authorList>
    </citation>
    <scope>IDENTIFICATION</scope>
    <source>
        <strain evidence="3">BB02</strain>
    </source>
</reference>
<evidence type="ECO:0000313" key="6">
    <source>
        <dbReference type="RefSeq" id="XP_013061160.1"/>
    </source>
</evidence>
<evidence type="ECO:0000313" key="3">
    <source>
        <dbReference type="EnsemblMetazoa" id="BGLB000701-PC"/>
    </source>
</evidence>
<evidence type="ECO:0000259" key="2">
    <source>
        <dbReference type="Pfam" id="PF06534"/>
    </source>
</evidence>
<gene>
    <name evidence="3" type="primary">106050679</name>
    <name evidence="6" type="synonym">LOC106050679</name>
</gene>
<dbReference type="GO" id="GO:0030509">
    <property type="term" value="P:BMP signaling pathway"/>
    <property type="evidence" value="ECO:0007669"/>
    <property type="project" value="TreeGrafter"/>
</dbReference>
<dbReference type="STRING" id="6526.A0A2C9JCP3"/>
<dbReference type="VEuPathDB" id="VectorBase:BGLAX_027421"/>
<keyword evidence="5" id="KW-1185">Reference proteome</keyword>
<dbReference type="GO" id="GO:0015026">
    <property type="term" value="F:coreceptor activity"/>
    <property type="evidence" value="ECO:0007669"/>
    <property type="project" value="TreeGrafter"/>
</dbReference>
<dbReference type="InterPro" id="IPR040287">
    <property type="entry name" value="RGM"/>
</dbReference>
<accession>A0A2C9JCP3</accession>
<dbReference type="RefSeq" id="XP_013061160.1">
    <property type="nucleotide sequence ID" value="XM_013205706.2"/>
</dbReference>
<dbReference type="Proteomes" id="UP001165740">
    <property type="component" value="Chromosome 1"/>
</dbReference>
<evidence type="ECO:0000313" key="5">
    <source>
        <dbReference type="Proteomes" id="UP001165740"/>
    </source>
</evidence>
<dbReference type="EnsemblMetazoa" id="BGLB000701-RC">
    <property type="protein sequence ID" value="BGLB000701-PC"/>
    <property type="gene ID" value="BGLB000701"/>
</dbReference>
<dbReference type="PANTHER" id="PTHR31428">
    <property type="entry name" value="RGM DOMAIN FAMILY MEMBER DRAG-1"/>
    <property type="match status" value="1"/>
</dbReference>
<organism evidence="3 4">
    <name type="scientific">Biomphalaria glabrata</name>
    <name type="common">Bloodfluke planorb</name>
    <name type="synonym">Freshwater snail</name>
    <dbReference type="NCBI Taxonomy" id="6526"/>
    <lineage>
        <taxon>Eukaryota</taxon>
        <taxon>Metazoa</taxon>
        <taxon>Spiralia</taxon>
        <taxon>Lophotrochozoa</taxon>
        <taxon>Mollusca</taxon>
        <taxon>Gastropoda</taxon>
        <taxon>Heterobranchia</taxon>
        <taxon>Euthyneura</taxon>
        <taxon>Panpulmonata</taxon>
        <taxon>Hygrophila</taxon>
        <taxon>Lymnaeoidea</taxon>
        <taxon>Planorbidae</taxon>
        <taxon>Biomphalaria</taxon>
    </lineage>
</organism>
<feature type="domain" description="Repulsive guidance molecule C-terminal" evidence="2">
    <location>
        <begin position="172"/>
        <end position="419"/>
    </location>
</feature>